<dbReference type="EMBL" id="MU853401">
    <property type="protein sequence ID" value="KAK4138502.1"/>
    <property type="molecule type" value="Genomic_DNA"/>
</dbReference>
<feature type="transmembrane region" description="Helical" evidence="1">
    <location>
        <begin position="34"/>
        <end position="56"/>
    </location>
</feature>
<keyword evidence="1" id="KW-1133">Transmembrane helix</keyword>
<evidence type="ECO:0000256" key="1">
    <source>
        <dbReference type="SAM" id="Phobius"/>
    </source>
</evidence>
<gene>
    <name evidence="2" type="ORF">BT67DRAFT_11618</name>
</gene>
<accession>A0AAN6ZHD9</accession>
<comment type="caution">
    <text evidence="2">The sequence shown here is derived from an EMBL/GenBank/DDBJ whole genome shotgun (WGS) entry which is preliminary data.</text>
</comment>
<keyword evidence="3" id="KW-1185">Reference proteome</keyword>
<dbReference type="AlphaFoldDB" id="A0AAN6ZHD9"/>
<name>A0AAN6ZHD9_9PEZI</name>
<keyword evidence="1" id="KW-0472">Membrane</keyword>
<sequence length="68" mass="7779">MYKPPFPELLALQSFGKCLSFSSLSTTLRSHAKYSVHVAITCIYVATVCRDLYIVARRDIQHNQRTEC</sequence>
<dbReference type="Proteomes" id="UP001304895">
    <property type="component" value="Unassembled WGS sequence"/>
</dbReference>
<proteinExistence type="predicted"/>
<reference evidence="2" key="1">
    <citation type="journal article" date="2023" name="Mol. Phylogenet. Evol.">
        <title>Genome-scale phylogeny and comparative genomics of the fungal order Sordariales.</title>
        <authorList>
            <person name="Hensen N."/>
            <person name="Bonometti L."/>
            <person name="Westerberg I."/>
            <person name="Brannstrom I.O."/>
            <person name="Guillou S."/>
            <person name="Cros-Aarteil S."/>
            <person name="Calhoun S."/>
            <person name="Haridas S."/>
            <person name="Kuo A."/>
            <person name="Mondo S."/>
            <person name="Pangilinan J."/>
            <person name="Riley R."/>
            <person name="LaButti K."/>
            <person name="Andreopoulos B."/>
            <person name="Lipzen A."/>
            <person name="Chen C."/>
            <person name="Yan M."/>
            <person name="Daum C."/>
            <person name="Ng V."/>
            <person name="Clum A."/>
            <person name="Steindorff A."/>
            <person name="Ohm R.A."/>
            <person name="Martin F."/>
            <person name="Silar P."/>
            <person name="Natvig D.O."/>
            <person name="Lalanne C."/>
            <person name="Gautier V."/>
            <person name="Ament-Velasquez S.L."/>
            <person name="Kruys A."/>
            <person name="Hutchinson M.I."/>
            <person name="Powell A.J."/>
            <person name="Barry K."/>
            <person name="Miller A.N."/>
            <person name="Grigoriev I.V."/>
            <person name="Debuchy R."/>
            <person name="Gladieux P."/>
            <person name="Hiltunen Thoren M."/>
            <person name="Johannesson H."/>
        </authorList>
    </citation>
    <scope>NUCLEOTIDE SEQUENCE</scope>
    <source>
        <strain evidence="2">CBS 123565</strain>
    </source>
</reference>
<keyword evidence="1" id="KW-0812">Transmembrane</keyword>
<reference evidence="2" key="2">
    <citation type="submission" date="2023-05" db="EMBL/GenBank/DDBJ databases">
        <authorList>
            <consortium name="Lawrence Berkeley National Laboratory"/>
            <person name="Steindorff A."/>
            <person name="Hensen N."/>
            <person name="Bonometti L."/>
            <person name="Westerberg I."/>
            <person name="Brannstrom I.O."/>
            <person name="Guillou S."/>
            <person name="Cros-Aarteil S."/>
            <person name="Calhoun S."/>
            <person name="Haridas S."/>
            <person name="Kuo A."/>
            <person name="Mondo S."/>
            <person name="Pangilinan J."/>
            <person name="Riley R."/>
            <person name="Labutti K."/>
            <person name="Andreopoulos B."/>
            <person name="Lipzen A."/>
            <person name="Chen C."/>
            <person name="Yanf M."/>
            <person name="Daum C."/>
            <person name="Ng V."/>
            <person name="Clum A."/>
            <person name="Ohm R."/>
            <person name="Martin F."/>
            <person name="Silar P."/>
            <person name="Natvig D."/>
            <person name="Lalanne C."/>
            <person name="Gautier V."/>
            <person name="Ament-Velasquez S.L."/>
            <person name="Kruys A."/>
            <person name="Hutchinson M.I."/>
            <person name="Powell A.J."/>
            <person name="Barry K."/>
            <person name="Miller A.N."/>
            <person name="Grigoriev I.V."/>
            <person name="Debuchy R."/>
            <person name="Gladieux P."/>
            <person name="Thoren M.H."/>
            <person name="Johannesson H."/>
        </authorList>
    </citation>
    <scope>NUCLEOTIDE SEQUENCE</scope>
    <source>
        <strain evidence="2">CBS 123565</strain>
    </source>
</reference>
<evidence type="ECO:0000313" key="2">
    <source>
        <dbReference type="EMBL" id="KAK4138502.1"/>
    </source>
</evidence>
<protein>
    <submittedName>
        <fullName evidence="2">Uncharacterized protein</fullName>
    </submittedName>
</protein>
<organism evidence="2 3">
    <name type="scientific">Trichocladium antarcticum</name>
    <dbReference type="NCBI Taxonomy" id="1450529"/>
    <lineage>
        <taxon>Eukaryota</taxon>
        <taxon>Fungi</taxon>
        <taxon>Dikarya</taxon>
        <taxon>Ascomycota</taxon>
        <taxon>Pezizomycotina</taxon>
        <taxon>Sordariomycetes</taxon>
        <taxon>Sordariomycetidae</taxon>
        <taxon>Sordariales</taxon>
        <taxon>Chaetomiaceae</taxon>
        <taxon>Trichocladium</taxon>
    </lineage>
</organism>
<evidence type="ECO:0000313" key="3">
    <source>
        <dbReference type="Proteomes" id="UP001304895"/>
    </source>
</evidence>